<dbReference type="AlphaFoldDB" id="A0A0R2FP24"/>
<comment type="function">
    <text evidence="1">Essential for recycling GMP and indirectly, cGMP.</text>
</comment>
<reference evidence="7 8" key="1">
    <citation type="journal article" date="2015" name="Genome Announc.">
        <title>Expanding the biotechnology potential of lactobacilli through comparative genomics of 213 strains and associated genera.</title>
        <authorList>
            <person name="Sun Z."/>
            <person name="Harris H.M."/>
            <person name="McCann A."/>
            <person name="Guo C."/>
            <person name="Argimon S."/>
            <person name="Zhang W."/>
            <person name="Yang X."/>
            <person name="Jeffery I.B."/>
            <person name="Cooney J.C."/>
            <person name="Kagawa T.F."/>
            <person name="Liu W."/>
            <person name="Song Y."/>
            <person name="Salvetti E."/>
            <person name="Wrobel A."/>
            <person name="Rasinkangas P."/>
            <person name="Parkhill J."/>
            <person name="Rea M.C."/>
            <person name="O'Sullivan O."/>
            <person name="Ritari J."/>
            <person name="Douillard F.P."/>
            <person name="Paul Ross R."/>
            <person name="Yang R."/>
            <person name="Briner A.E."/>
            <person name="Felis G.E."/>
            <person name="de Vos W.M."/>
            <person name="Barrangou R."/>
            <person name="Klaenhammer T.R."/>
            <person name="Caufield P.W."/>
            <person name="Cui Y."/>
            <person name="Zhang H."/>
            <person name="O'Toole P.W."/>
        </authorList>
    </citation>
    <scope>NUCLEOTIDE SEQUENCE [LARGE SCALE GENOMIC DNA]</scope>
    <source>
        <strain evidence="7 8">ATCC 27304</strain>
    </source>
</reference>
<dbReference type="GO" id="GO:0004385">
    <property type="term" value="F:GMP kinase activity"/>
    <property type="evidence" value="ECO:0007669"/>
    <property type="project" value="UniProtKB-EC"/>
</dbReference>
<keyword evidence="4 7" id="KW-0418">Kinase</keyword>
<dbReference type="PROSITE" id="PS50052">
    <property type="entry name" value="GUANYLATE_KINASE_2"/>
    <property type="match status" value="1"/>
</dbReference>
<dbReference type="PANTHER" id="PTHR23117">
    <property type="entry name" value="GUANYLATE KINASE-RELATED"/>
    <property type="match status" value="1"/>
</dbReference>
<sequence>MDEKMKRLIVICGAPGSGKTTVQNYLLKKYGFQRVITHTTRQPRIMEKNKVDYYFESEDSFYKNHFIEYVEYAGHMYGSSYEGLELAFQKSDTVTIVLDTKGVLSYKKAIKDIQTLFWYIKVPDTKQISGRILKRGESEQEVAKRLTSLEARRDMTIPQKLVPFCTVIENGVWQNTKHIVNQTLKDAGFKV</sequence>
<dbReference type="InterPro" id="IPR008145">
    <property type="entry name" value="GK/Ca_channel_bsu"/>
</dbReference>
<dbReference type="EMBL" id="JQAR01000027">
    <property type="protein sequence ID" value="KRN27079.1"/>
    <property type="molecule type" value="Genomic_DNA"/>
</dbReference>
<dbReference type="SMART" id="SM00072">
    <property type="entry name" value="GuKc"/>
    <property type="match status" value="1"/>
</dbReference>
<dbReference type="CDD" id="cd00071">
    <property type="entry name" value="GMPK"/>
    <property type="match status" value="1"/>
</dbReference>
<evidence type="ECO:0000256" key="3">
    <source>
        <dbReference type="ARBA" id="ARBA00022679"/>
    </source>
</evidence>
<evidence type="ECO:0000256" key="4">
    <source>
        <dbReference type="ARBA" id="ARBA00022777"/>
    </source>
</evidence>
<evidence type="ECO:0000256" key="2">
    <source>
        <dbReference type="ARBA" id="ARBA00005790"/>
    </source>
</evidence>
<gene>
    <name evidence="7" type="ORF">IV36_GL001186</name>
</gene>
<dbReference type="InterPro" id="IPR027417">
    <property type="entry name" value="P-loop_NTPase"/>
</dbReference>
<evidence type="ECO:0000259" key="6">
    <source>
        <dbReference type="PROSITE" id="PS50052"/>
    </source>
</evidence>
<accession>A0A0R2FP24</accession>
<dbReference type="Pfam" id="PF00625">
    <property type="entry name" value="Guanylate_kin"/>
    <property type="match status" value="1"/>
</dbReference>
<evidence type="ECO:0000256" key="5">
    <source>
        <dbReference type="ARBA" id="ARBA00048594"/>
    </source>
</evidence>
<keyword evidence="3" id="KW-0808">Transferase</keyword>
<dbReference type="Gene3D" id="3.40.50.300">
    <property type="entry name" value="P-loop containing nucleotide triphosphate hydrolases"/>
    <property type="match status" value="1"/>
</dbReference>
<dbReference type="Proteomes" id="UP000051727">
    <property type="component" value="Unassembled WGS sequence"/>
</dbReference>
<dbReference type="PANTHER" id="PTHR23117:SF13">
    <property type="entry name" value="GUANYLATE KINASE"/>
    <property type="match status" value="1"/>
</dbReference>
<comment type="caution">
    <text evidence="7">The sequence shown here is derived from an EMBL/GenBank/DDBJ whole genome shotgun (WGS) entry which is preliminary data.</text>
</comment>
<evidence type="ECO:0000313" key="7">
    <source>
        <dbReference type="EMBL" id="KRN27079.1"/>
    </source>
</evidence>
<comment type="similarity">
    <text evidence="2">Belongs to the guanylate kinase family.</text>
</comment>
<dbReference type="SUPFAM" id="SSF52540">
    <property type="entry name" value="P-loop containing nucleoside triphosphate hydrolases"/>
    <property type="match status" value="1"/>
</dbReference>
<evidence type="ECO:0000256" key="1">
    <source>
        <dbReference type="ARBA" id="ARBA00003531"/>
    </source>
</evidence>
<protein>
    <submittedName>
        <fullName evidence="7">Guanylate kinase</fullName>
    </submittedName>
</protein>
<dbReference type="GO" id="GO:0005829">
    <property type="term" value="C:cytosol"/>
    <property type="evidence" value="ECO:0007669"/>
    <property type="project" value="TreeGrafter"/>
</dbReference>
<evidence type="ECO:0000313" key="8">
    <source>
        <dbReference type="Proteomes" id="UP000051727"/>
    </source>
</evidence>
<dbReference type="InterPro" id="IPR008144">
    <property type="entry name" value="Guanylate_kin-like_dom"/>
</dbReference>
<organism evidence="7 8">
    <name type="scientific">Liquorilactobacillus mali</name>
    <dbReference type="NCBI Taxonomy" id="1618"/>
    <lineage>
        <taxon>Bacteria</taxon>
        <taxon>Bacillati</taxon>
        <taxon>Bacillota</taxon>
        <taxon>Bacilli</taxon>
        <taxon>Lactobacillales</taxon>
        <taxon>Lactobacillaceae</taxon>
        <taxon>Liquorilactobacillus</taxon>
    </lineage>
</organism>
<dbReference type="STRING" id="1618.IV36_GL001186"/>
<feature type="domain" description="Guanylate kinase-like" evidence="6">
    <location>
        <begin position="6"/>
        <end position="185"/>
    </location>
</feature>
<proteinExistence type="inferred from homology"/>
<dbReference type="PATRIC" id="fig|1618.3.peg.1197"/>
<comment type="catalytic activity">
    <reaction evidence="5">
        <text>GMP + ATP = GDP + ADP</text>
        <dbReference type="Rhea" id="RHEA:20780"/>
        <dbReference type="ChEBI" id="CHEBI:30616"/>
        <dbReference type="ChEBI" id="CHEBI:58115"/>
        <dbReference type="ChEBI" id="CHEBI:58189"/>
        <dbReference type="ChEBI" id="CHEBI:456216"/>
        <dbReference type="EC" id="2.7.4.8"/>
    </reaction>
</comment>
<name>A0A0R2FP24_9LACO</name>